<feature type="transmembrane region" description="Helical" evidence="3">
    <location>
        <begin position="12"/>
        <end position="30"/>
    </location>
</feature>
<feature type="domain" description="Phospholipid/glycerol acyltransferase" evidence="4">
    <location>
        <begin position="44"/>
        <end position="158"/>
    </location>
</feature>
<proteinExistence type="predicted"/>
<keyword evidence="2 5" id="KW-0012">Acyltransferase</keyword>
<dbReference type="SUPFAM" id="SSF69593">
    <property type="entry name" value="Glycerol-3-phosphate (1)-acyltransferase"/>
    <property type="match status" value="1"/>
</dbReference>
<dbReference type="PANTHER" id="PTHR10434:SF55">
    <property type="entry name" value="POSSIBLE ACYLTRANSFERASE"/>
    <property type="match status" value="1"/>
</dbReference>
<dbReference type="RefSeq" id="WP_265383512.1">
    <property type="nucleotide sequence ID" value="NZ_CP110615.1"/>
</dbReference>
<keyword evidence="1" id="KW-0808">Transferase</keyword>
<evidence type="ECO:0000313" key="6">
    <source>
        <dbReference type="Proteomes" id="UP001164965"/>
    </source>
</evidence>
<evidence type="ECO:0000256" key="3">
    <source>
        <dbReference type="SAM" id="Phobius"/>
    </source>
</evidence>
<accession>A0ABY6P180</accession>
<keyword evidence="3" id="KW-1133">Transmembrane helix</keyword>
<dbReference type="EMBL" id="CP110615">
    <property type="protein sequence ID" value="UZJ25407.1"/>
    <property type="molecule type" value="Genomic_DNA"/>
</dbReference>
<dbReference type="GO" id="GO:0016746">
    <property type="term" value="F:acyltransferase activity"/>
    <property type="evidence" value="ECO:0007669"/>
    <property type="project" value="UniProtKB-KW"/>
</dbReference>
<reference evidence="5" key="1">
    <citation type="submission" date="2022-10" db="EMBL/GenBank/DDBJ databases">
        <title>Rhodococcus sp.75.</title>
        <authorList>
            <person name="Sun M."/>
        </authorList>
    </citation>
    <scope>NUCLEOTIDE SEQUENCE</scope>
    <source>
        <strain evidence="5">75</strain>
    </source>
</reference>
<feature type="transmembrane region" description="Helical" evidence="3">
    <location>
        <begin position="42"/>
        <end position="63"/>
    </location>
</feature>
<dbReference type="SMART" id="SM00563">
    <property type="entry name" value="PlsC"/>
    <property type="match status" value="1"/>
</dbReference>
<evidence type="ECO:0000256" key="2">
    <source>
        <dbReference type="ARBA" id="ARBA00023315"/>
    </source>
</evidence>
<dbReference type="PANTHER" id="PTHR10434">
    <property type="entry name" value="1-ACYL-SN-GLYCEROL-3-PHOSPHATE ACYLTRANSFERASE"/>
    <property type="match status" value="1"/>
</dbReference>
<keyword evidence="6" id="KW-1185">Reference proteome</keyword>
<sequence length="285" mass="31479">MGQERRAGDGFYRVVVRAFTCLFALLGLRLDVRGLEHVPRTGAAVLAINHTSYLDFAVVGYAASRRRRLVRFLAKAATFDSPVSGPFMRAMGHVPVDRARGAAAYRRAARELDRGELVGIFPEATISRSWTLKPFKLGAATLTLDRGVPLLPVVVWGAHRVLTVDRRGSPRRGRPVTVHVGAPVQLRPGAGATELDAELRRRLDELLGQVQRAYPDAPRDAADRWWLPAHLGGTAPLPAVAAVLDRESVARADDASAARAVRARERSTRRHELVHRRVRARRWTP</sequence>
<name>A0ABY6P180_9NOCA</name>
<keyword evidence="3" id="KW-0812">Transmembrane</keyword>
<gene>
    <name evidence="5" type="ORF">RHODO2019_02700</name>
</gene>
<evidence type="ECO:0000256" key="1">
    <source>
        <dbReference type="ARBA" id="ARBA00022679"/>
    </source>
</evidence>
<evidence type="ECO:0000313" key="5">
    <source>
        <dbReference type="EMBL" id="UZJ25407.1"/>
    </source>
</evidence>
<dbReference type="InterPro" id="IPR002123">
    <property type="entry name" value="Plipid/glycerol_acylTrfase"/>
</dbReference>
<organism evidence="5 6">
    <name type="scientific">Rhodococcus antarcticus</name>
    <dbReference type="NCBI Taxonomy" id="2987751"/>
    <lineage>
        <taxon>Bacteria</taxon>
        <taxon>Bacillati</taxon>
        <taxon>Actinomycetota</taxon>
        <taxon>Actinomycetes</taxon>
        <taxon>Mycobacteriales</taxon>
        <taxon>Nocardiaceae</taxon>
        <taxon>Rhodococcus</taxon>
    </lineage>
</organism>
<keyword evidence="3" id="KW-0472">Membrane</keyword>
<dbReference type="Pfam" id="PF01553">
    <property type="entry name" value="Acyltransferase"/>
    <property type="match status" value="1"/>
</dbReference>
<dbReference type="Proteomes" id="UP001164965">
    <property type="component" value="Chromosome"/>
</dbReference>
<protein>
    <submittedName>
        <fullName evidence="5">1-acyl-sn-glycerol-3-phosphate acyltransferase</fullName>
    </submittedName>
</protein>
<evidence type="ECO:0000259" key="4">
    <source>
        <dbReference type="SMART" id="SM00563"/>
    </source>
</evidence>
<dbReference type="CDD" id="cd07989">
    <property type="entry name" value="LPLAT_AGPAT-like"/>
    <property type="match status" value="1"/>
</dbReference>